<accession>A0ABX7T0F6</accession>
<protein>
    <submittedName>
        <fullName evidence="1">Uncharacterized protein</fullName>
    </submittedName>
</protein>
<dbReference type="RefSeq" id="WP_207973326.1">
    <property type="nucleotide sequence ID" value="NZ_CP071795.1"/>
</dbReference>
<gene>
    <name evidence="1" type="ORF">JL193_08275</name>
</gene>
<proteinExistence type="predicted"/>
<reference evidence="1 2" key="1">
    <citation type="submission" date="2021-03" db="EMBL/GenBank/DDBJ databases">
        <title>Complete genome of Polaribacter_sp.G4M1.</title>
        <authorList>
            <person name="Jeong S.W."/>
            <person name="Bae J.W."/>
        </authorList>
    </citation>
    <scope>NUCLEOTIDE SEQUENCE [LARGE SCALE GENOMIC DNA]</scope>
    <source>
        <strain evidence="1 2">G4M1</strain>
    </source>
</reference>
<keyword evidence="2" id="KW-1185">Reference proteome</keyword>
<organism evidence="1 2">
    <name type="scientific">Polaribacter batillariae</name>
    <dbReference type="NCBI Taxonomy" id="2808900"/>
    <lineage>
        <taxon>Bacteria</taxon>
        <taxon>Pseudomonadati</taxon>
        <taxon>Bacteroidota</taxon>
        <taxon>Flavobacteriia</taxon>
        <taxon>Flavobacteriales</taxon>
        <taxon>Flavobacteriaceae</taxon>
    </lineage>
</organism>
<dbReference type="EMBL" id="CP071795">
    <property type="protein sequence ID" value="QTD39218.1"/>
    <property type="molecule type" value="Genomic_DNA"/>
</dbReference>
<evidence type="ECO:0000313" key="2">
    <source>
        <dbReference type="Proteomes" id="UP000663935"/>
    </source>
</evidence>
<evidence type="ECO:0000313" key="1">
    <source>
        <dbReference type="EMBL" id="QTD39218.1"/>
    </source>
</evidence>
<dbReference type="Proteomes" id="UP000663935">
    <property type="component" value="Chromosome"/>
</dbReference>
<sequence length="228" mass="26528">MSSKFKIIIPKPCHEDWNKMTPTEKGRFCNSCAKTVVDFTKKSTEEIKDYLIENSQQKVCGHFYKKQLDTIIIEIPQITFHQQMSFKKLFILALLFVMGTTLFSCQYADGKKQKIENVIIKDSLKIIEEDVGLIFPDEKTVDSLKLNEEIVIDGWIEVGEVVIEEEIVMDFIIIEEPPRFQDSKNLSKQEAKEDFDVRIKDFILNNFDDNLTKNLGLKKINTKFILSF</sequence>
<name>A0ABX7T0F6_9FLAO</name>